<keyword evidence="2" id="KW-1185">Reference proteome</keyword>
<dbReference type="AlphaFoldDB" id="A0A191ZZJ6"/>
<reference evidence="2" key="1">
    <citation type="submission" date="2016-06" db="EMBL/GenBank/DDBJ databases">
        <authorList>
            <person name="Xu Y."/>
            <person name="Nagy A."/>
            <person name="Yan X."/>
            <person name="Kim S.W."/>
            <person name="Haley B."/>
            <person name="Liu N.T."/>
            <person name="Nou X."/>
        </authorList>
    </citation>
    <scope>NUCLEOTIDE SEQUENCE [LARGE SCALE GENOMIC DNA]</scope>
    <source>
        <strain evidence="2">ATCC 49129</strain>
    </source>
</reference>
<proteinExistence type="predicted"/>
<dbReference type="EMBL" id="CP016022">
    <property type="protein sequence ID" value="ANJ73544.1"/>
    <property type="molecule type" value="Genomic_DNA"/>
</dbReference>
<accession>A0A191ZZJ6</accession>
<dbReference type="Proteomes" id="UP000078572">
    <property type="component" value="Chromosome 1"/>
</dbReference>
<gene>
    <name evidence="1" type="ORF">A9Y76_14185</name>
</gene>
<dbReference type="GeneID" id="61527166"/>
<evidence type="ECO:0000313" key="2">
    <source>
        <dbReference type="Proteomes" id="UP000078572"/>
    </source>
</evidence>
<name>A0A191ZZJ6_9RALS</name>
<sequence>MTAATADRNTFRRAGTNYAFPMKGATKIYTGTLVCLLAGLAVNGRPGTGLFCAGVAQETVDNTNGTDGAVSIKVRRGELWRFDNSAGADQITLADVGNDAYIVDDSTVAKTSATNTRSVAGKIRDVDAQGVWIYL</sequence>
<dbReference type="OrthoDB" id="5465205at2"/>
<organism evidence="1 2">
    <name type="scientific">Ralstonia insidiosa</name>
    <dbReference type="NCBI Taxonomy" id="190721"/>
    <lineage>
        <taxon>Bacteria</taxon>
        <taxon>Pseudomonadati</taxon>
        <taxon>Pseudomonadota</taxon>
        <taxon>Betaproteobacteria</taxon>
        <taxon>Burkholderiales</taxon>
        <taxon>Burkholderiaceae</taxon>
        <taxon>Ralstonia</taxon>
    </lineage>
</organism>
<evidence type="ECO:0000313" key="1">
    <source>
        <dbReference type="EMBL" id="ANJ73544.1"/>
    </source>
</evidence>
<protein>
    <submittedName>
        <fullName evidence="1">Uncharacterized protein</fullName>
    </submittedName>
</protein>
<dbReference type="RefSeq" id="WP_064804997.1">
    <property type="nucleotide sequence ID" value="NZ_CP016022.1"/>
</dbReference>